<dbReference type="GO" id="GO:0005634">
    <property type="term" value="C:nucleus"/>
    <property type="evidence" value="ECO:0007669"/>
    <property type="project" value="TreeGrafter"/>
</dbReference>
<sequence length="200" mass="21883">MADESDEQQETGPKLAVYEGDRDANGARHGKGKTTFPNGDMYIGEYVNGLKQGKGVYRWKNGAIYSGDYVANAREGRGTFVYPDGSRYKGDFVRGRRQGNGTYLFANADSYSGEWAEDLRHGNGTYIYGGSGVKRIGVWEKGVFKGAGELVYQDHSLSGTFSAEKSMSGLVKLTFGKDHDISVPAQFAFAPAIKSEEEEK</sequence>
<evidence type="ECO:0000313" key="4">
    <source>
        <dbReference type="Proteomes" id="UP000070544"/>
    </source>
</evidence>
<name>A0A139ANX8_GONPJ</name>
<evidence type="ECO:0000256" key="2">
    <source>
        <dbReference type="SAM" id="MobiDB-lite"/>
    </source>
</evidence>
<gene>
    <name evidence="3" type="ORF">M427DRAFT_109636</name>
</gene>
<dbReference type="FunFam" id="2.20.110.10:FF:000002">
    <property type="entry name" value="Phosphatidylinositol 4-phosphate 5-kinase 8"/>
    <property type="match status" value="2"/>
</dbReference>
<evidence type="ECO:0000313" key="3">
    <source>
        <dbReference type="EMBL" id="KXS18461.1"/>
    </source>
</evidence>
<organism evidence="3 4">
    <name type="scientific">Gonapodya prolifera (strain JEL478)</name>
    <name type="common">Monoblepharis prolifera</name>
    <dbReference type="NCBI Taxonomy" id="1344416"/>
    <lineage>
        <taxon>Eukaryota</taxon>
        <taxon>Fungi</taxon>
        <taxon>Fungi incertae sedis</taxon>
        <taxon>Chytridiomycota</taxon>
        <taxon>Chytridiomycota incertae sedis</taxon>
        <taxon>Monoblepharidomycetes</taxon>
        <taxon>Monoblepharidales</taxon>
        <taxon>Gonapodyaceae</taxon>
        <taxon>Gonapodya</taxon>
    </lineage>
</organism>
<dbReference type="PANTHER" id="PTHR43215:SF14">
    <property type="entry name" value="RADIAL SPOKE HEAD 1 HOMOLOG"/>
    <property type="match status" value="1"/>
</dbReference>
<dbReference type="GO" id="GO:0031514">
    <property type="term" value="C:motile cilium"/>
    <property type="evidence" value="ECO:0007669"/>
    <property type="project" value="TreeGrafter"/>
</dbReference>
<dbReference type="AlphaFoldDB" id="A0A139ANX8"/>
<accession>A0A139ANX8</accession>
<dbReference type="Proteomes" id="UP000070544">
    <property type="component" value="Unassembled WGS sequence"/>
</dbReference>
<keyword evidence="4" id="KW-1185">Reference proteome</keyword>
<dbReference type="PANTHER" id="PTHR43215">
    <property type="entry name" value="RADIAL SPOKE HEAD 1 HOMOLOG"/>
    <property type="match status" value="1"/>
</dbReference>
<dbReference type="SUPFAM" id="SSF82185">
    <property type="entry name" value="Histone H3 K4-specific methyltransferase SET7/9 N-terminal domain"/>
    <property type="match status" value="2"/>
</dbReference>
<dbReference type="InterPro" id="IPR003409">
    <property type="entry name" value="MORN"/>
</dbReference>
<dbReference type="OrthoDB" id="294378at2759"/>
<dbReference type="OMA" id="MENNVPH"/>
<dbReference type="Gene3D" id="2.20.110.10">
    <property type="entry name" value="Histone H3 K4-specific methyltransferase SET7/9 N-terminal domain"/>
    <property type="match status" value="3"/>
</dbReference>
<protein>
    <recommendedName>
        <fullName evidence="5">Histone H3 K4-specific methyltransferase SET7/9 N-terminal domain-containing protein</fullName>
    </recommendedName>
</protein>
<feature type="region of interest" description="Disordered" evidence="2">
    <location>
        <begin position="1"/>
        <end position="34"/>
    </location>
</feature>
<dbReference type="Pfam" id="PF02493">
    <property type="entry name" value="MORN"/>
    <property type="match status" value="6"/>
</dbReference>
<proteinExistence type="predicted"/>
<reference evidence="3 4" key="1">
    <citation type="journal article" date="2015" name="Genome Biol. Evol.">
        <title>Phylogenomic analyses indicate that early fungi evolved digesting cell walls of algal ancestors of land plants.</title>
        <authorList>
            <person name="Chang Y."/>
            <person name="Wang S."/>
            <person name="Sekimoto S."/>
            <person name="Aerts A.L."/>
            <person name="Choi C."/>
            <person name="Clum A."/>
            <person name="LaButti K.M."/>
            <person name="Lindquist E.A."/>
            <person name="Yee Ngan C."/>
            <person name="Ohm R.A."/>
            <person name="Salamov A.A."/>
            <person name="Grigoriev I.V."/>
            <person name="Spatafora J.W."/>
            <person name="Berbee M.L."/>
        </authorList>
    </citation>
    <scope>NUCLEOTIDE SEQUENCE [LARGE SCALE GENOMIC DNA]</scope>
    <source>
        <strain evidence="3 4">JEL478</strain>
    </source>
</reference>
<dbReference type="SMART" id="SM00698">
    <property type="entry name" value="MORN"/>
    <property type="match status" value="5"/>
</dbReference>
<dbReference type="GO" id="GO:0035082">
    <property type="term" value="P:axoneme assembly"/>
    <property type="evidence" value="ECO:0007669"/>
    <property type="project" value="TreeGrafter"/>
</dbReference>
<keyword evidence="1" id="KW-0677">Repeat</keyword>
<evidence type="ECO:0008006" key="5">
    <source>
        <dbReference type="Google" id="ProtNLM"/>
    </source>
</evidence>
<dbReference type="EMBL" id="KQ965742">
    <property type="protein sequence ID" value="KXS18461.1"/>
    <property type="molecule type" value="Genomic_DNA"/>
</dbReference>
<evidence type="ECO:0000256" key="1">
    <source>
        <dbReference type="ARBA" id="ARBA00022737"/>
    </source>
</evidence>
<dbReference type="STRING" id="1344416.A0A139ANX8"/>